<dbReference type="HOGENOM" id="CLU_003703_2_1_1"/>
<accession>R7S0H3</accession>
<evidence type="ECO:0000259" key="1">
    <source>
        <dbReference type="Pfam" id="PF18803"/>
    </source>
</evidence>
<organism evidence="2 3">
    <name type="scientific">Punctularia strigosozonata (strain HHB-11173)</name>
    <name type="common">White-rot fungus</name>
    <dbReference type="NCBI Taxonomy" id="741275"/>
    <lineage>
        <taxon>Eukaryota</taxon>
        <taxon>Fungi</taxon>
        <taxon>Dikarya</taxon>
        <taxon>Basidiomycota</taxon>
        <taxon>Agaricomycotina</taxon>
        <taxon>Agaricomycetes</taxon>
        <taxon>Corticiales</taxon>
        <taxon>Punctulariaceae</taxon>
        <taxon>Punctularia</taxon>
    </lineage>
</organism>
<dbReference type="InterPro" id="IPR041457">
    <property type="entry name" value="CxC2_KDZ-assoc"/>
</dbReference>
<dbReference type="RefSeq" id="XP_007389423.1">
    <property type="nucleotide sequence ID" value="XM_007389361.1"/>
</dbReference>
<protein>
    <recommendedName>
        <fullName evidence="1">CxC2-like cysteine cluster KDZ transposase-associated domain-containing protein</fullName>
    </recommendedName>
</protein>
<feature type="domain" description="CxC2-like cysteine cluster KDZ transposase-associated" evidence="1">
    <location>
        <begin position="1"/>
        <end position="79"/>
    </location>
</feature>
<dbReference type="KEGG" id="psq:PUNSTDRAFT_78355"/>
<dbReference type="EMBL" id="JH687619">
    <property type="protein sequence ID" value="EIN03349.1"/>
    <property type="molecule type" value="Genomic_DNA"/>
</dbReference>
<evidence type="ECO:0000313" key="3">
    <source>
        <dbReference type="Proteomes" id="UP000054196"/>
    </source>
</evidence>
<gene>
    <name evidence="2" type="ORF">PUNSTDRAFT_78355</name>
</gene>
<dbReference type="OMA" id="INIQFCA"/>
<feature type="non-terminal residue" evidence="2">
    <location>
        <position position="1"/>
    </location>
</feature>
<evidence type="ECO:0000313" key="2">
    <source>
        <dbReference type="EMBL" id="EIN03349.1"/>
    </source>
</evidence>
<keyword evidence="3" id="KW-1185">Reference proteome</keyword>
<sequence>FFVFDADGYYYINIQFCACGFRAHREQLLESGWYPASVERPRTAFTFCFLDTFHQLTLQGKITLHDFYSSVVQWTNNTGIFPPIVRDRNSD</sequence>
<proteinExistence type="predicted"/>
<dbReference type="OrthoDB" id="3235114at2759"/>
<name>R7S0H3_PUNST</name>
<dbReference type="GeneID" id="18885810"/>
<reference evidence="3" key="1">
    <citation type="journal article" date="2012" name="Science">
        <title>The Paleozoic origin of enzymatic lignin decomposition reconstructed from 31 fungal genomes.</title>
        <authorList>
            <person name="Floudas D."/>
            <person name="Binder M."/>
            <person name="Riley R."/>
            <person name="Barry K."/>
            <person name="Blanchette R.A."/>
            <person name="Henrissat B."/>
            <person name="Martinez A.T."/>
            <person name="Otillar R."/>
            <person name="Spatafora J.W."/>
            <person name="Yadav J.S."/>
            <person name="Aerts A."/>
            <person name="Benoit I."/>
            <person name="Boyd A."/>
            <person name="Carlson A."/>
            <person name="Copeland A."/>
            <person name="Coutinho P.M."/>
            <person name="de Vries R.P."/>
            <person name="Ferreira P."/>
            <person name="Findley K."/>
            <person name="Foster B."/>
            <person name="Gaskell J."/>
            <person name="Glotzer D."/>
            <person name="Gorecki P."/>
            <person name="Heitman J."/>
            <person name="Hesse C."/>
            <person name="Hori C."/>
            <person name="Igarashi K."/>
            <person name="Jurgens J.A."/>
            <person name="Kallen N."/>
            <person name="Kersten P."/>
            <person name="Kohler A."/>
            <person name="Kuees U."/>
            <person name="Kumar T.K.A."/>
            <person name="Kuo A."/>
            <person name="LaButti K."/>
            <person name="Larrondo L.F."/>
            <person name="Lindquist E."/>
            <person name="Ling A."/>
            <person name="Lombard V."/>
            <person name="Lucas S."/>
            <person name="Lundell T."/>
            <person name="Martin R."/>
            <person name="McLaughlin D.J."/>
            <person name="Morgenstern I."/>
            <person name="Morin E."/>
            <person name="Murat C."/>
            <person name="Nagy L.G."/>
            <person name="Nolan M."/>
            <person name="Ohm R.A."/>
            <person name="Patyshakuliyeva A."/>
            <person name="Rokas A."/>
            <person name="Ruiz-Duenas F.J."/>
            <person name="Sabat G."/>
            <person name="Salamov A."/>
            <person name="Samejima M."/>
            <person name="Schmutz J."/>
            <person name="Slot J.C."/>
            <person name="St John F."/>
            <person name="Stenlid J."/>
            <person name="Sun H."/>
            <person name="Sun S."/>
            <person name="Syed K."/>
            <person name="Tsang A."/>
            <person name="Wiebenga A."/>
            <person name="Young D."/>
            <person name="Pisabarro A."/>
            <person name="Eastwood D.C."/>
            <person name="Martin F."/>
            <person name="Cullen D."/>
            <person name="Grigoriev I.V."/>
            <person name="Hibbett D.S."/>
        </authorList>
    </citation>
    <scope>NUCLEOTIDE SEQUENCE [LARGE SCALE GENOMIC DNA]</scope>
    <source>
        <strain evidence="3">HHB-11173 SS5</strain>
    </source>
</reference>
<dbReference type="Pfam" id="PF18803">
    <property type="entry name" value="CxC2"/>
    <property type="match status" value="1"/>
</dbReference>
<dbReference type="AlphaFoldDB" id="R7S0H3"/>
<dbReference type="Proteomes" id="UP000054196">
    <property type="component" value="Unassembled WGS sequence"/>
</dbReference>